<dbReference type="GO" id="GO:0031124">
    <property type="term" value="P:mRNA 3'-end processing"/>
    <property type="evidence" value="ECO:0007669"/>
    <property type="project" value="InterPro"/>
</dbReference>
<sequence>MFRRRVARSEHDADAWAGLLRAARATGSSEVLREAYVDAIKQYPSAGALLAAFVELELSRGNKESAEAVYNNNLFSVRSIELWRSYLDYVLRANVGAAGSGLSPESRATVMDCYKLVLEHVGCDREAGQIWLDYIGFVASAQTQMSYEEQQKTDLLRETYQRAVAIPLLRVEEIWKGYDAFEARTDRAGAKKTLSKISPAYMTARTALREMNRLWAAIRASRPPSGLPAPPEWTGREIEHLGAWKRYLEWEASNPLRLGDAADVRQRVVYAYEQACMALRFYPEIWIEFSEYYSSVDLPAEALERLRMASAVLPSSLAVQFAYAEKAEMLKQQAVCKEVYENTVRMLRQGIDAASAKYARKLAALERRLEPPPPPPPAEGSAGNGAKGGDAAKDAAEDEAPPDSDSDDDDDDYDGEGGSDYAAYPGGDESDASMGSDSDGGGGAAAAKDPDVRRAERQAARARKAVERRMARIRARREDDLKGRREAYSLAWIMYLRHAQRTEGIDSVRQLLRRPRSEPAGYLTYHLYVAAALTEYHVAKRADVAGKLFEYYAKAFPDSPEYITEYMSYLISSGNGTNVRALFERFHGTSIADTTDIWSMFADFEYNYGDMGAIANLDKRFIDRFKHESVLTRMATRYSYLSADCVAVNEFGLPYRPDLHPAADAGDARDSRDARDERGGAPDHAARPRSDSAATAGAMPNIALASITGRHLGKAQLLAPVTPGRFVKPVLGGLQPHRPAVEPLPEPDAPVSAASDAGFRSGPPQQQQQQQQHHRHHQQPPRPGPEPSGPSSRQLLDHGDVLSYVAASVAAPDASAFNGFPLNTDALLATVMQLPGVRPATQSNYRPLLYMPWLARGGDHHAHGGGGGGGGQHRRGDRGPGRPFGGARSRSRGRRDSDGFGGHAARHPARGGFAHRQPPYARSPGRFDHGFRGGA</sequence>
<name>A0A9W8LI96_9FUNG</name>
<evidence type="ECO:0000256" key="1">
    <source>
        <dbReference type="ARBA" id="ARBA00004123"/>
    </source>
</evidence>
<feature type="compositionally biased region" description="Acidic residues" evidence="4">
    <location>
        <begin position="396"/>
        <end position="417"/>
    </location>
</feature>
<feature type="compositionally biased region" description="Basic and acidic residues" evidence="4">
    <location>
        <begin position="662"/>
        <end position="690"/>
    </location>
</feature>
<evidence type="ECO:0000256" key="4">
    <source>
        <dbReference type="SAM" id="MobiDB-lite"/>
    </source>
</evidence>
<feature type="compositionally biased region" description="Basic and acidic residues" evidence="4">
    <location>
        <begin position="448"/>
        <end position="463"/>
    </location>
</feature>
<keyword evidence="7" id="KW-1185">Reference proteome</keyword>
<organism evidence="6 7">
    <name type="scientific">Coemansia javaensis</name>
    <dbReference type="NCBI Taxonomy" id="2761396"/>
    <lineage>
        <taxon>Eukaryota</taxon>
        <taxon>Fungi</taxon>
        <taxon>Fungi incertae sedis</taxon>
        <taxon>Zoopagomycota</taxon>
        <taxon>Kickxellomycotina</taxon>
        <taxon>Kickxellomycetes</taxon>
        <taxon>Kickxellales</taxon>
        <taxon>Kickxellaceae</taxon>
        <taxon>Coemansia</taxon>
    </lineage>
</organism>
<dbReference type="InterPro" id="IPR011990">
    <property type="entry name" value="TPR-like_helical_dom_sf"/>
</dbReference>
<feature type="domain" description="Suppressor of forked" evidence="5">
    <location>
        <begin position="2"/>
        <end position="648"/>
    </location>
</feature>
<evidence type="ECO:0000256" key="2">
    <source>
        <dbReference type="ARBA" id="ARBA00022737"/>
    </source>
</evidence>
<comment type="caution">
    <text evidence="6">The sequence shown here is derived from an EMBL/GenBank/DDBJ whole genome shotgun (WGS) entry which is preliminary data.</text>
</comment>
<dbReference type="AlphaFoldDB" id="A0A9W8LI96"/>
<dbReference type="EMBL" id="JANBUL010000098">
    <property type="protein sequence ID" value="KAJ2781623.1"/>
    <property type="molecule type" value="Genomic_DNA"/>
</dbReference>
<dbReference type="SMART" id="SM00386">
    <property type="entry name" value="HAT"/>
    <property type="match status" value="6"/>
</dbReference>
<dbReference type="Pfam" id="PF05843">
    <property type="entry name" value="Suf"/>
    <property type="match status" value="1"/>
</dbReference>
<evidence type="ECO:0000259" key="5">
    <source>
        <dbReference type="Pfam" id="PF05843"/>
    </source>
</evidence>
<keyword evidence="2" id="KW-0677">Repeat</keyword>
<dbReference type="GO" id="GO:0003729">
    <property type="term" value="F:mRNA binding"/>
    <property type="evidence" value="ECO:0007669"/>
    <property type="project" value="TreeGrafter"/>
</dbReference>
<dbReference type="GO" id="GO:0005634">
    <property type="term" value="C:nucleus"/>
    <property type="evidence" value="ECO:0007669"/>
    <property type="project" value="UniProtKB-SubCell"/>
</dbReference>
<feature type="compositionally biased region" description="Low complexity" evidence="4">
    <location>
        <begin position="419"/>
        <end position="437"/>
    </location>
</feature>
<gene>
    <name evidence="6" type="primary">RNA14</name>
    <name evidence="6" type="ORF">H4R18_002767</name>
</gene>
<protein>
    <submittedName>
        <fullName evidence="6">mRNA 3'-end-processing protein rna14</fullName>
    </submittedName>
</protein>
<reference evidence="6" key="1">
    <citation type="submission" date="2022-07" db="EMBL/GenBank/DDBJ databases">
        <title>Phylogenomic reconstructions and comparative analyses of Kickxellomycotina fungi.</title>
        <authorList>
            <person name="Reynolds N.K."/>
            <person name="Stajich J.E."/>
            <person name="Barry K."/>
            <person name="Grigoriev I.V."/>
            <person name="Crous P."/>
            <person name="Smith M.E."/>
        </authorList>
    </citation>
    <scope>NUCLEOTIDE SEQUENCE</scope>
    <source>
        <strain evidence="6">NBRC 105414</strain>
    </source>
</reference>
<feature type="region of interest" description="Disordered" evidence="4">
    <location>
        <begin position="861"/>
        <end position="935"/>
    </location>
</feature>
<dbReference type="PANTHER" id="PTHR19980:SF0">
    <property type="entry name" value="CLEAVAGE STIMULATION FACTOR SUBUNIT 3"/>
    <property type="match status" value="1"/>
</dbReference>
<evidence type="ECO:0000313" key="6">
    <source>
        <dbReference type="EMBL" id="KAJ2781623.1"/>
    </source>
</evidence>
<dbReference type="Gene3D" id="1.25.40.1040">
    <property type="match status" value="2"/>
</dbReference>
<feature type="compositionally biased region" description="Low complexity" evidence="4">
    <location>
        <begin position="760"/>
        <end position="771"/>
    </location>
</feature>
<evidence type="ECO:0000313" key="7">
    <source>
        <dbReference type="Proteomes" id="UP001140217"/>
    </source>
</evidence>
<evidence type="ECO:0000256" key="3">
    <source>
        <dbReference type="ARBA" id="ARBA00023242"/>
    </source>
</evidence>
<keyword evidence="3" id="KW-0539">Nucleus</keyword>
<dbReference type="OrthoDB" id="26282at2759"/>
<comment type="subcellular location">
    <subcellularLocation>
        <location evidence="1">Nucleus</location>
    </subcellularLocation>
</comment>
<accession>A0A9W8LI96</accession>
<feature type="region of interest" description="Disordered" evidence="4">
    <location>
        <begin position="368"/>
        <end position="463"/>
    </location>
</feature>
<feature type="region of interest" description="Disordered" evidence="4">
    <location>
        <begin position="737"/>
        <end position="796"/>
    </location>
</feature>
<dbReference type="SUPFAM" id="SSF48452">
    <property type="entry name" value="TPR-like"/>
    <property type="match status" value="2"/>
</dbReference>
<dbReference type="InterPro" id="IPR008847">
    <property type="entry name" value="Suf"/>
</dbReference>
<dbReference type="Proteomes" id="UP001140217">
    <property type="component" value="Unassembled WGS sequence"/>
</dbReference>
<proteinExistence type="predicted"/>
<dbReference type="PANTHER" id="PTHR19980">
    <property type="entry name" value="RNA CLEAVAGE STIMULATION FACTOR"/>
    <property type="match status" value="1"/>
</dbReference>
<dbReference type="InterPro" id="IPR045243">
    <property type="entry name" value="Rna14-like"/>
</dbReference>
<dbReference type="InterPro" id="IPR003107">
    <property type="entry name" value="HAT"/>
</dbReference>
<feature type="region of interest" description="Disordered" evidence="4">
    <location>
        <begin position="662"/>
        <end position="696"/>
    </location>
</feature>
<feature type="compositionally biased region" description="Basic and acidic residues" evidence="4">
    <location>
        <begin position="925"/>
        <end position="935"/>
    </location>
</feature>